<sequence>MSIKEIFFRYVGPILTIPAMIGALFIADWLLVWNGVRHARSLCADPGPLIIHDRALWELYSKPLRSQPLPLDYTAKRIVVRQLRERLGITMESSRISSNNPLLITADYSQIAIKYGKMPIAELNYYSARRISPIFEILFFADPGTKYGCGEERSYDFPEFY</sequence>
<evidence type="ECO:0000256" key="1">
    <source>
        <dbReference type="SAM" id="Phobius"/>
    </source>
</evidence>
<organism evidence="2 3">
    <name type="scientific">Sphingosinicella xenopeptidilytica</name>
    <dbReference type="NCBI Taxonomy" id="364098"/>
    <lineage>
        <taxon>Bacteria</taxon>
        <taxon>Pseudomonadati</taxon>
        <taxon>Pseudomonadota</taxon>
        <taxon>Alphaproteobacteria</taxon>
        <taxon>Sphingomonadales</taxon>
        <taxon>Sphingosinicellaceae</taxon>
        <taxon>Sphingosinicella</taxon>
    </lineage>
</organism>
<gene>
    <name evidence="2" type="ORF">ACFQ00_06590</name>
</gene>
<comment type="caution">
    <text evidence="2">The sequence shown here is derived from an EMBL/GenBank/DDBJ whole genome shotgun (WGS) entry which is preliminary data.</text>
</comment>
<feature type="transmembrane region" description="Helical" evidence="1">
    <location>
        <begin position="6"/>
        <end position="32"/>
    </location>
</feature>
<reference evidence="3" key="1">
    <citation type="journal article" date="2019" name="Int. J. Syst. Evol. Microbiol.">
        <title>The Global Catalogue of Microorganisms (GCM) 10K type strain sequencing project: providing services to taxonomists for standard genome sequencing and annotation.</title>
        <authorList>
            <consortium name="The Broad Institute Genomics Platform"/>
            <consortium name="The Broad Institute Genome Sequencing Center for Infectious Disease"/>
            <person name="Wu L."/>
            <person name="Ma J."/>
        </authorList>
    </citation>
    <scope>NUCLEOTIDE SEQUENCE [LARGE SCALE GENOMIC DNA]</scope>
    <source>
        <strain evidence="3">CCUG 52537</strain>
    </source>
</reference>
<evidence type="ECO:0000313" key="3">
    <source>
        <dbReference type="Proteomes" id="UP001597124"/>
    </source>
</evidence>
<dbReference type="Proteomes" id="UP001597124">
    <property type="component" value="Unassembled WGS sequence"/>
</dbReference>
<keyword evidence="1" id="KW-0812">Transmembrane</keyword>
<evidence type="ECO:0000313" key="2">
    <source>
        <dbReference type="EMBL" id="MFD0847983.1"/>
    </source>
</evidence>
<dbReference type="RefSeq" id="WP_381488000.1">
    <property type="nucleotide sequence ID" value="NZ_JBHTIK010000004.1"/>
</dbReference>
<keyword evidence="1" id="KW-1133">Transmembrane helix</keyword>
<keyword evidence="1" id="KW-0472">Membrane</keyword>
<keyword evidence="3" id="KW-1185">Reference proteome</keyword>
<dbReference type="EMBL" id="JBHTIK010000004">
    <property type="protein sequence ID" value="MFD0847983.1"/>
    <property type="molecule type" value="Genomic_DNA"/>
</dbReference>
<name>A0ABW3C1W0_SPHXN</name>
<accession>A0ABW3C1W0</accession>
<protein>
    <submittedName>
        <fullName evidence="2">Uncharacterized protein</fullName>
    </submittedName>
</protein>
<proteinExistence type="predicted"/>